<accession>A0A9Q9MEW3</accession>
<dbReference type="InterPro" id="IPR051082">
    <property type="entry name" value="Pentapeptide-BTB/POZ_domain"/>
</dbReference>
<dbReference type="AlphaFoldDB" id="A0A9Q9MEW3"/>
<dbReference type="SUPFAM" id="SSF141571">
    <property type="entry name" value="Pentapeptide repeat-like"/>
    <property type="match status" value="1"/>
</dbReference>
<dbReference type="EMBL" id="CP073767">
    <property type="protein sequence ID" value="UWZ51910.1"/>
    <property type="molecule type" value="Genomic_DNA"/>
</dbReference>
<dbReference type="RefSeq" id="WP_052386526.1">
    <property type="nucleotide sequence ID" value="NZ_CP073767.1"/>
</dbReference>
<proteinExistence type="predicted"/>
<protein>
    <submittedName>
        <fullName evidence="2">Pentapeptide repeat-containing protein</fullName>
    </submittedName>
</protein>
<dbReference type="PANTHER" id="PTHR14136:SF17">
    <property type="entry name" value="BTB_POZ DOMAIN-CONTAINING PROTEIN KCTD9"/>
    <property type="match status" value="1"/>
</dbReference>
<dbReference type="Proteomes" id="UP001058003">
    <property type="component" value="Chromosome"/>
</dbReference>
<evidence type="ECO:0000313" key="2">
    <source>
        <dbReference type="EMBL" id="UWZ51910.1"/>
    </source>
</evidence>
<organism evidence="2 3">
    <name type="scientific">Dactylosporangium aurantiacum</name>
    <dbReference type="NCBI Taxonomy" id="35754"/>
    <lineage>
        <taxon>Bacteria</taxon>
        <taxon>Bacillati</taxon>
        <taxon>Actinomycetota</taxon>
        <taxon>Actinomycetes</taxon>
        <taxon>Micromonosporales</taxon>
        <taxon>Micromonosporaceae</taxon>
        <taxon>Dactylosporangium</taxon>
    </lineage>
</organism>
<sequence>MRFPPRTVRGRRQAAAACLAVAVALGGLVLVRQRAGETHGRRCAEPGAAAMAGRVVGDAELSQRQLRCADLERSTVDGFVREANLSGANLHAARLGSVSLENVDLSGADLSDAAARDAMLTGVELGRADLRRTAWHGSTFTDVGLRGAVLREADLRRTEFHRSDLGGADARDADLTGASLVDTDLRGTRLDGADLDGTTWSNVVCPDGTKSGGDRRESCAGHLTPA</sequence>
<dbReference type="InterPro" id="IPR001646">
    <property type="entry name" value="5peptide_repeat"/>
</dbReference>
<dbReference type="Gene3D" id="2.160.20.80">
    <property type="entry name" value="E3 ubiquitin-protein ligase SopA"/>
    <property type="match status" value="1"/>
</dbReference>
<name>A0A9Q9MEW3_9ACTN</name>
<gene>
    <name evidence="2" type="ORF">Daura_35105</name>
</gene>
<dbReference type="Pfam" id="PF00805">
    <property type="entry name" value="Pentapeptide"/>
    <property type="match status" value="3"/>
</dbReference>
<evidence type="ECO:0000313" key="3">
    <source>
        <dbReference type="Proteomes" id="UP001058003"/>
    </source>
</evidence>
<evidence type="ECO:0000256" key="1">
    <source>
        <dbReference type="SAM" id="MobiDB-lite"/>
    </source>
</evidence>
<dbReference type="KEGG" id="daur:Daura_35105"/>
<feature type="region of interest" description="Disordered" evidence="1">
    <location>
        <begin position="206"/>
        <end position="226"/>
    </location>
</feature>
<dbReference type="OrthoDB" id="2579959at2"/>
<reference evidence="2" key="1">
    <citation type="submission" date="2021-04" db="EMBL/GenBank/DDBJ databases">
        <title>Dactylosporangium aurantiacum NRRL B-8018 full assembly.</title>
        <authorList>
            <person name="Hartkoorn R.C."/>
            <person name="Beaudoing E."/>
            <person name="Hot D."/>
        </authorList>
    </citation>
    <scope>NUCLEOTIDE SEQUENCE</scope>
    <source>
        <strain evidence="2">NRRL B-8018</strain>
    </source>
</reference>
<dbReference type="PANTHER" id="PTHR14136">
    <property type="entry name" value="BTB_POZ DOMAIN-CONTAINING PROTEIN KCTD9"/>
    <property type="match status" value="1"/>
</dbReference>
<keyword evidence="3" id="KW-1185">Reference proteome</keyword>